<feature type="non-terminal residue" evidence="1">
    <location>
        <position position="259"/>
    </location>
</feature>
<accession>A0AAD4H014</accession>
<dbReference type="AlphaFoldDB" id="A0AAD4H014"/>
<reference evidence="1" key="1">
    <citation type="journal article" date="2020" name="Fungal Divers.">
        <title>Resolving the Mortierellaceae phylogeny through synthesis of multi-gene phylogenetics and phylogenomics.</title>
        <authorList>
            <person name="Vandepol N."/>
            <person name="Liber J."/>
            <person name="Desiro A."/>
            <person name="Na H."/>
            <person name="Kennedy M."/>
            <person name="Barry K."/>
            <person name="Grigoriev I.V."/>
            <person name="Miller A.N."/>
            <person name="O'Donnell K."/>
            <person name="Stajich J.E."/>
            <person name="Bonito G."/>
        </authorList>
    </citation>
    <scope>NUCLEOTIDE SEQUENCE</scope>
    <source>
        <strain evidence="1">NRRL 28262</strain>
    </source>
</reference>
<keyword evidence="2" id="KW-1185">Reference proteome</keyword>
<proteinExistence type="predicted"/>
<dbReference type="EMBL" id="JAAAIL010004213">
    <property type="protein sequence ID" value="KAG0248129.1"/>
    <property type="molecule type" value="Genomic_DNA"/>
</dbReference>
<sequence length="259" mass="29496">MREVEDVGSASLLTPIVVFRLKVSGTVKAWFNRWREEPGRRTWTELGVDFPAEARRRRTFTSTLTETLAIKMTDEEETDRYRHRMELHLEFLEAIGAEEAAKTAATEDPSTTTPAFKLSQEAHSLLSQAFVKGLASGHPYKSKNRPTCATIKETIAAVMKYCQPNEYDEPTFDTRIRDKNRDAYTLVPNEVFEHNGVKIEGPKLIEFKGEFDKQVTDALSVDELTNMFQAWKLSSLEERTVAGRVMRTVSLMDATVARR</sequence>
<comment type="caution">
    <text evidence="1">The sequence shown here is derived from an EMBL/GenBank/DDBJ whole genome shotgun (WGS) entry which is preliminary data.</text>
</comment>
<evidence type="ECO:0000313" key="2">
    <source>
        <dbReference type="Proteomes" id="UP001194580"/>
    </source>
</evidence>
<organism evidence="1 2">
    <name type="scientific">Linnemannia exigua</name>
    <dbReference type="NCBI Taxonomy" id="604196"/>
    <lineage>
        <taxon>Eukaryota</taxon>
        <taxon>Fungi</taxon>
        <taxon>Fungi incertae sedis</taxon>
        <taxon>Mucoromycota</taxon>
        <taxon>Mortierellomycotina</taxon>
        <taxon>Mortierellomycetes</taxon>
        <taxon>Mortierellales</taxon>
        <taxon>Mortierellaceae</taxon>
        <taxon>Linnemannia</taxon>
    </lineage>
</organism>
<gene>
    <name evidence="1" type="ORF">BGZ95_008207</name>
</gene>
<protein>
    <submittedName>
        <fullName evidence="1">Uncharacterized protein</fullName>
    </submittedName>
</protein>
<dbReference type="Proteomes" id="UP001194580">
    <property type="component" value="Unassembled WGS sequence"/>
</dbReference>
<name>A0AAD4H014_9FUNG</name>
<evidence type="ECO:0000313" key="1">
    <source>
        <dbReference type="EMBL" id="KAG0248129.1"/>
    </source>
</evidence>